<dbReference type="EMBL" id="MPUH01000151">
    <property type="protein sequence ID" value="OMJ88437.1"/>
    <property type="molecule type" value="Genomic_DNA"/>
</dbReference>
<name>A0A1R2CHF5_9CILI</name>
<protein>
    <submittedName>
        <fullName evidence="1">Uncharacterized protein</fullName>
    </submittedName>
</protein>
<comment type="caution">
    <text evidence="1">The sequence shown here is derived from an EMBL/GenBank/DDBJ whole genome shotgun (WGS) entry which is preliminary data.</text>
</comment>
<keyword evidence="2" id="KW-1185">Reference proteome</keyword>
<evidence type="ECO:0000313" key="1">
    <source>
        <dbReference type="EMBL" id="OMJ88437.1"/>
    </source>
</evidence>
<proteinExistence type="predicted"/>
<dbReference type="AlphaFoldDB" id="A0A1R2CHF5"/>
<reference evidence="1 2" key="1">
    <citation type="submission" date="2016-11" db="EMBL/GenBank/DDBJ databases">
        <title>The macronuclear genome of Stentor coeruleus: a giant cell with tiny introns.</title>
        <authorList>
            <person name="Slabodnick M."/>
            <person name="Ruby J.G."/>
            <person name="Reiff S.B."/>
            <person name="Swart E.C."/>
            <person name="Gosai S."/>
            <person name="Prabakaran S."/>
            <person name="Witkowska E."/>
            <person name="Larue G.E."/>
            <person name="Fisher S."/>
            <person name="Freeman R.M."/>
            <person name="Gunawardena J."/>
            <person name="Chu W."/>
            <person name="Stover N.A."/>
            <person name="Gregory B.D."/>
            <person name="Nowacki M."/>
            <person name="Derisi J."/>
            <person name="Roy S.W."/>
            <person name="Marshall W.F."/>
            <person name="Sood P."/>
        </authorList>
    </citation>
    <scope>NUCLEOTIDE SEQUENCE [LARGE SCALE GENOMIC DNA]</scope>
    <source>
        <strain evidence="1">WM001</strain>
    </source>
</reference>
<evidence type="ECO:0000313" key="2">
    <source>
        <dbReference type="Proteomes" id="UP000187209"/>
    </source>
</evidence>
<organism evidence="1 2">
    <name type="scientific">Stentor coeruleus</name>
    <dbReference type="NCBI Taxonomy" id="5963"/>
    <lineage>
        <taxon>Eukaryota</taxon>
        <taxon>Sar</taxon>
        <taxon>Alveolata</taxon>
        <taxon>Ciliophora</taxon>
        <taxon>Postciliodesmatophora</taxon>
        <taxon>Heterotrichea</taxon>
        <taxon>Heterotrichida</taxon>
        <taxon>Stentoridae</taxon>
        <taxon>Stentor</taxon>
    </lineage>
</organism>
<sequence>MAGFCACLNGLIVGVSEEFPKAIDCSLKILNNFSIYWGMFYIDSDHGRLAQTPETLFRKLSSTIKSLEKTLHHIVLKTTKGCHFSHKISPRHSRIKLLEESNHFFYMSDGFREKSFFELNSSHVSDDVREKSLIHDLSLNFACLQEEINFEGTMKDPLNNLSIIEKNVIDENDEFFMFSQEKITPELGDLDEVYEEFDEKKDETPSKMYYMSESFDVEDEVDDLRKISKNVRRYRKSSVPLGARIRLQDKFLEKVPLEFKGIEQKVYRNFSARNLEKEVNYVKGYREIKKF</sequence>
<gene>
    <name evidence="1" type="ORF">SteCoe_9661</name>
</gene>
<accession>A0A1R2CHF5</accession>
<dbReference type="Proteomes" id="UP000187209">
    <property type="component" value="Unassembled WGS sequence"/>
</dbReference>